<dbReference type="PANTHER" id="PTHR12636">
    <property type="entry name" value="NEP1/MRA1"/>
    <property type="match status" value="1"/>
</dbReference>
<dbReference type="InterPro" id="IPR029026">
    <property type="entry name" value="tRNA_m1G_MTases_N"/>
</dbReference>
<reference evidence="10 11" key="1">
    <citation type="journal article" date="2018" name="Front. Plant Sci.">
        <title>Red Clover (Trifolium pratense) and Zigzag Clover (T. medium) - A Picture of Genomic Similarities and Differences.</title>
        <authorList>
            <person name="Dluhosova J."/>
            <person name="Istvanek J."/>
            <person name="Nedelnik J."/>
            <person name="Repkova J."/>
        </authorList>
    </citation>
    <scope>NUCLEOTIDE SEQUENCE [LARGE SCALE GENOMIC DNA]</scope>
    <source>
        <strain evidence="11">cv. 10/8</strain>
        <tissue evidence="10">Leaf</tissue>
    </source>
</reference>
<comment type="caution">
    <text evidence="10">The sequence shown here is derived from an EMBL/GenBank/DDBJ whole genome shotgun (WGS) entry which is preliminary data.</text>
</comment>
<keyword evidence="8" id="KW-0694">RNA-binding</keyword>
<feature type="compositionally biased region" description="Basic and acidic residues" evidence="9">
    <location>
        <begin position="15"/>
        <end position="25"/>
    </location>
</feature>
<keyword evidence="6" id="KW-0949">S-adenosyl-L-methionine</keyword>
<dbReference type="InterPro" id="IPR005304">
    <property type="entry name" value="Rbsml_bgen_MeTrfase_EMG1/NEP1"/>
</dbReference>
<feature type="compositionally biased region" description="Basic residues" evidence="9">
    <location>
        <begin position="1"/>
        <end position="14"/>
    </location>
</feature>
<keyword evidence="2" id="KW-0690">Ribosome biogenesis</keyword>
<evidence type="ECO:0000256" key="5">
    <source>
        <dbReference type="ARBA" id="ARBA00022679"/>
    </source>
</evidence>
<evidence type="ECO:0000313" key="11">
    <source>
        <dbReference type="Proteomes" id="UP000265520"/>
    </source>
</evidence>
<dbReference type="Proteomes" id="UP000265520">
    <property type="component" value="Unassembled WGS sequence"/>
</dbReference>
<evidence type="ECO:0000256" key="6">
    <source>
        <dbReference type="ARBA" id="ARBA00022691"/>
    </source>
</evidence>
<sequence>MRKKKEKKKRKKNRVYAERSLRQKEQNTAIAPPTENNSDRPCIIFILERASLEVAKVGKTYQLLNSDELANFLCKNNKNPAHYRHFSDLACPGTMNTVLLL</sequence>
<evidence type="ECO:0000256" key="9">
    <source>
        <dbReference type="SAM" id="MobiDB-lite"/>
    </source>
</evidence>
<evidence type="ECO:0000256" key="7">
    <source>
        <dbReference type="ARBA" id="ARBA00022730"/>
    </source>
</evidence>
<evidence type="ECO:0000256" key="8">
    <source>
        <dbReference type="ARBA" id="ARBA00022884"/>
    </source>
</evidence>
<dbReference type="GO" id="GO:0070037">
    <property type="term" value="F:rRNA (pseudouridine) methyltransferase activity"/>
    <property type="evidence" value="ECO:0007669"/>
    <property type="project" value="InterPro"/>
</dbReference>
<evidence type="ECO:0000256" key="1">
    <source>
        <dbReference type="ARBA" id="ARBA00008115"/>
    </source>
</evidence>
<keyword evidence="11" id="KW-1185">Reference proteome</keyword>
<dbReference type="GO" id="GO:0070475">
    <property type="term" value="P:rRNA base methylation"/>
    <property type="evidence" value="ECO:0007669"/>
    <property type="project" value="InterPro"/>
</dbReference>
<dbReference type="InterPro" id="IPR029028">
    <property type="entry name" value="Alpha/beta_knot_MTases"/>
</dbReference>
<name>A0A392NH36_9FABA</name>
<keyword evidence="7" id="KW-0699">rRNA-binding</keyword>
<dbReference type="GO" id="GO:0019843">
    <property type="term" value="F:rRNA binding"/>
    <property type="evidence" value="ECO:0007669"/>
    <property type="project" value="UniProtKB-KW"/>
</dbReference>
<feature type="region of interest" description="Disordered" evidence="9">
    <location>
        <begin position="1"/>
        <end position="39"/>
    </location>
</feature>
<keyword evidence="3" id="KW-0698">rRNA processing</keyword>
<keyword evidence="5 10" id="KW-0808">Transferase</keyword>
<dbReference type="EMBL" id="LXQA010039590">
    <property type="protein sequence ID" value="MCH99177.1"/>
    <property type="molecule type" value="Genomic_DNA"/>
</dbReference>
<comment type="similarity">
    <text evidence="1">Belongs to the class IV-like SAM-binding methyltransferase superfamily. RNA methyltransferase NEP1 family.</text>
</comment>
<evidence type="ECO:0000256" key="3">
    <source>
        <dbReference type="ARBA" id="ARBA00022552"/>
    </source>
</evidence>
<dbReference type="AlphaFoldDB" id="A0A392NH36"/>
<dbReference type="Gene3D" id="3.40.1280.10">
    <property type="match status" value="1"/>
</dbReference>
<protein>
    <submittedName>
        <fullName evidence="10">Putative ribosomal RNA small subunit methyltransferase NEP1</fullName>
    </submittedName>
</protein>
<dbReference type="GO" id="GO:0032040">
    <property type="term" value="C:small-subunit processome"/>
    <property type="evidence" value="ECO:0007669"/>
    <property type="project" value="TreeGrafter"/>
</dbReference>
<gene>
    <name evidence="10" type="ORF">A2U01_0020188</name>
</gene>
<keyword evidence="4 10" id="KW-0489">Methyltransferase</keyword>
<organism evidence="10 11">
    <name type="scientific">Trifolium medium</name>
    <dbReference type="NCBI Taxonomy" id="97028"/>
    <lineage>
        <taxon>Eukaryota</taxon>
        <taxon>Viridiplantae</taxon>
        <taxon>Streptophyta</taxon>
        <taxon>Embryophyta</taxon>
        <taxon>Tracheophyta</taxon>
        <taxon>Spermatophyta</taxon>
        <taxon>Magnoliopsida</taxon>
        <taxon>eudicotyledons</taxon>
        <taxon>Gunneridae</taxon>
        <taxon>Pentapetalae</taxon>
        <taxon>rosids</taxon>
        <taxon>fabids</taxon>
        <taxon>Fabales</taxon>
        <taxon>Fabaceae</taxon>
        <taxon>Papilionoideae</taxon>
        <taxon>50 kb inversion clade</taxon>
        <taxon>NPAAA clade</taxon>
        <taxon>Hologalegina</taxon>
        <taxon>IRL clade</taxon>
        <taxon>Trifolieae</taxon>
        <taxon>Trifolium</taxon>
    </lineage>
</organism>
<proteinExistence type="inferred from homology"/>
<evidence type="ECO:0000256" key="4">
    <source>
        <dbReference type="ARBA" id="ARBA00022603"/>
    </source>
</evidence>
<dbReference type="PANTHER" id="PTHR12636:SF5">
    <property type="entry name" value="RIBOSOMAL RNA SMALL SUBUNIT METHYLTRANSFERASE NEP1"/>
    <property type="match status" value="1"/>
</dbReference>
<accession>A0A392NH36</accession>
<evidence type="ECO:0000256" key="2">
    <source>
        <dbReference type="ARBA" id="ARBA00022517"/>
    </source>
</evidence>
<dbReference type="SUPFAM" id="SSF75217">
    <property type="entry name" value="alpha/beta knot"/>
    <property type="match status" value="1"/>
</dbReference>
<evidence type="ECO:0000313" key="10">
    <source>
        <dbReference type="EMBL" id="MCH99177.1"/>
    </source>
</evidence>